<dbReference type="Pfam" id="PF13181">
    <property type="entry name" value="TPR_8"/>
    <property type="match status" value="2"/>
</dbReference>
<dbReference type="SUPFAM" id="SSF46894">
    <property type="entry name" value="C-terminal effector domain of the bipartite response regulators"/>
    <property type="match status" value="1"/>
</dbReference>
<dbReference type="InterPro" id="IPR016032">
    <property type="entry name" value="Sig_transdc_resp-reg_C-effctor"/>
</dbReference>
<proteinExistence type="predicted"/>
<feature type="coiled-coil region" evidence="2">
    <location>
        <begin position="382"/>
        <end position="416"/>
    </location>
</feature>
<comment type="caution">
    <text evidence="4">The sequence shown here is derived from an EMBL/GenBank/DDBJ whole genome shotgun (WGS) entry which is preliminary data.</text>
</comment>
<dbReference type="GO" id="GO:0006355">
    <property type="term" value="P:regulation of DNA-templated transcription"/>
    <property type="evidence" value="ECO:0007669"/>
    <property type="project" value="InterPro"/>
</dbReference>
<dbReference type="RefSeq" id="WP_147132390.1">
    <property type="nucleotide sequence ID" value="NZ_VOSC01000012.1"/>
</dbReference>
<keyword evidence="5" id="KW-1185">Reference proteome</keyword>
<accession>A0A5C7B3M5</accession>
<evidence type="ECO:0000256" key="1">
    <source>
        <dbReference type="PROSITE-ProRule" id="PRU00339"/>
    </source>
</evidence>
<keyword evidence="3" id="KW-0472">Membrane</keyword>
<dbReference type="OrthoDB" id="1090267at2"/>
<dbReference type="Gene3D" id="1.25.40.10">
    <property type="entry name" value="Tetratricopeptide repeat domain"/>
    <property type="match status" value="2"/>
</dbReference>
<dbReference type="InterPro" id="IPR019734">
    <property type="entry name" value="TPR_rpt"/>
</dbReference>
<dbReference type="EMBL" id="VOSC01000012">
    <property type="protein sequence ID" value="TXE13155.1"/>
    <property type="molecule type" value="Genomic_DNA"/>
</dbReference>
<dbReference type="GO" id="GO:0003677">
    <property type="term" value="F:DNA binding"/>
    <property type="evidence" value="ECO:0007669"/>
    <property type="project" value="InterPro"/>
</dbReference>
<sequence length="545" mass="64230">MNTLPRIAILVIAFFVENAACFGANYTYNDSTNVEGLSLRQKANELRYKFPDSSITLLEQSFKIFIEEKDTIQAANSLLAKAHVFENNANYSKSYDAYWSAMMLTDNFKNHNIRSLIYHRLGRIYSYYKREDEALKYLIKALTLRKASIKIDGLDKSELIPYYYFLASTYRELNKPSLAKKYVDSCYQIMPVKLKDFSKELVDFEHAYVLSQTEKEVEAIQLMEHIYPWFKSNLPSYLVLFYKQWGDMYLGLNKLSISEDFYMKSLSISKAFNSHKDFTPLVHEKLTEMYLKKNDYNNAFKHLKLAKELNERFFDSRSKNNQSLLEIKDNYRIEKLKQEAHIKEQYLKQLEQEEEIGNLQRIILLVSVVFIAVLAFIYVKHLRTKHNAEKALIKKNQELENKKTQELLELKNKELAASALQLIEKEEFLKTLKSKVRVKDEKIKVHEVNKVLRSISVSNNQNWEEFKLRFIDVNKEFYKKMFDKFPNLSQGDQKICALIKLNFSSKDMARLLGISVESVHTSRHRIRKKMNLSRSVNLEDYINSL</sequence>
<protein>
    <recommendedName>
        <fullName evidence="6">HTH luxR-type domain-containing protein</fullName>
    </recommendedName>
</protein>
<dbReference type="InterPro" id="IPR011990">
    <property type="entry name" value="TPR-like_helical_dom_sf"/>
</dbReference>
<gene>
    <name evidence="4" type="ORF">FUA26_05000</name>
</gene>
<dbReference type="Gene3D" id="1.10.10.10">
    <property type="entry name" value="Winged helix-like DNA-binding domain superfamily/Winged helix DNA-binding domain"/>
    <property type="match status" value="1"/>
</dbReference>
<dbReference type="SUPFAM" id="SSF48452">
    <property type="entry name" value="TPR-like"/>
    <property type="match status" value="1"/>
</dbReference>
<evidence type="ECO:0000256" key="2">
    <source>
        <dbReference type="SAM" id="Coils"/>
    </source>
</evidence>
<feature type="repeat" description="TPR" evidence="1">
    <location>
        <begin position="115"/>
        <end position="148"/>
    </location>
</feature>
<dbReference type="SMART" id="SM00028">
    <property type="entry name" value="TPR"/>
    <property type="match status" value="5"/>
</dbReference>
<keyword evidence="1" id="KW-0802">TPR repeat</keyword>
<keyword evidence="3" id="KW-1133">Transmembrane helix</keyword>
<dbReference type="AlphaFoldDB" id="A0A5C7B3M5"/>
<organism evidence="4 5">
    <name type="scientific">Seonamhaeicola algicola</name>
    <dbReference type="NCBI Taxonomy" id="1719036"/>
    <lineage>
        <taxon>Bacteria</taxon>
        <taxon>Pseudomonadati</taxon>
        <taxon>Bacteroidota</taxon>
        <taxon>Flavobacteriia</taxon>
        <taxon>Flavobacteriales</taxon>
        <taxon>Flavobacteriaceae</taxon>
    </lineage>
</organism>
<keyword evidence="3" id="KW-0812">Transmembrane</keyword>
<dbReference type="InterPro" id="IPR036388">
    <property type="entry name" value="WH-like_DNA-bd_sf"/>
</dbReference>
<evidence type="ECO:0000313" key="5">
    <source>
        <dbReference type="Proteomes" id="UP000321790"/>
    </source>
</evidence>
<keyword evidence="2" id="KW-0175">Coiled coil</keyword>
<evidence type="ECO:0000313" key="4">
    <source>
        <dbReference type="EMBL" id="TXE13155.1"/>
    </source>
</evidence>
<evidence type="ECO:0000256" key="3">
    <source>
        <dbReference type="SAM" id="Phobius"/>
    </source>
</evidence>
<feature type="transmembrane region" description="Helical" evidence="3">
    <location>
        <begin position="362"/>
        <end position="379"/>
    </location>
</feature>
<dbReference type="PROSITE" id="PS50005">
    <property type="entry name" value="TPR"/>
    <property type="match status" value="1"/>
</dbReference>
<dbReference type="Proteomes" id="UP000321790">
    <property type="component" value="Unassembled WGS sequence"/>
</dbReference>
<name>A0A5C7B3M5_9FLAO</name>
<evidence type="ECO:0008006" key="6">
    <source>
        <dbReference type="Google" id="ProtNLM"/>
    </source>
</evidence>
<reference evidence="5" key="1">
    <citation type="submission" date="2019-08" db="EMBL/GenBank/DDBJ databases">
        <title>Seonamhaeicola sediminis sp. nov., isolated from marine sediment.</title>
        <authorList>
            <person name="Cao W.R."/>
        </authorList>
    </citation>
    <scope>NUCLEOTIDE SEQUENCE [LARGE SCALE GENOMIC DNA]</scope>
    <source>
        <strain evidence="5">Gy8</strain>
    </source>
</reference>